<name>A0A4V3XBC6_9APHY</name>
<dbReference type="GO" id="GO:0045944">
    <property type="term" value="P:positive regulation of transcription by RNA polymerase II"/>
    <property type="evidence" value="ECO:0007669"/>
    <property type="project" value="UniProtKB-ARBA"/>
</dbReference>
<dbReference type="PROSITE" id="PS00028">
    <property type="entry name" value="ZINC_FINGER_C2H2_1"/>
    <property type="match status" value="2"/>
</dbReference>
<dbReference type="InterPro" id="IPR036236">
    <property type="entry name" value="Znf_C2H2_sf"/>
</dbReference>
<evidence type="ECO:0000259" key="7">
    <source>
        <dbReference type="PROSITE" id="PS50157"/>
    </source>
</evidence>
<dbReference type="SUPFAM" id="SSF57667">
    <property type="entry name" value="beta-beta-alpha zinc fingers"/>
    <property type="match status" value="1"/>
</dbReference>
<dbReference type="InterPro" id="IPR050329">
    <property type="entry name" value="GLI_C2H2-zinc-finger"/>
</dbReference>
<dbReference type="FunFam" id="3.30.160.60:FF:001297">
    <property type="entry name" value="Zinc finger and SCAN domain-containing protein 2"/>
    <property type="match status" value="1"/>
</dbReference>
<evidence type="ECO:0000256" key="5">
    <source>
        <dbReference type="PROSITE-ProRule" id="PRU00042"/>
    </source>
</evidence>
<accession>A0A4V3XBC6</accession>
<gene>
    <name evidence="8" type="ORF">EW026_g1321</name>
</gene>
<dbReference type="GO" id="GO:0000978">
    <property type="term" value="F:RNA polymerase II cis-regulatory region sequence-specific DNA binding"/>
    <property type="evidence" value="ECO:0007669"/>
    <property type="project" value="TreeGrafter"/>
</dbReference>
<feature type="domain" description="C2H2-type" evidence="7">
    <location>
        <begin position="407"/>
        <end position="437"/>
    </location>
</feature>
<keyword evidence="4" id="KW-0862">Zinc</keyword>
<protein>
    <recommendedName>
        <fullName evidence="7">C2H2-type domain-containing protein</fullName>
    </recommendedName>
</protein>
<dbReference type="PANTHER" id="PTHR19818">
    <property type="entry name" value="ZINC FINGER PROTEIN ZIC AND GLI"/>
    <property type="match status" value="1"/>
</dbReference>
<feature type="region of interest" description="Disordered" evidence="6">
    <location>
        <begin position="19"/>
        <end position="60"/>
    </location>
</feature>
<sequence>MYPSTVATTMHIAPQSFVRSSAHQPGFQPSPSQPTYPHPGFADSYTEEPISSSSSSSNSVFANDAHLSEQVSDYPDYGNFSVTSTSLPNGFMNDNIPRSYILPSEKGAFFDAYYPHSLENQFTSVRSQDPQMYSGYPDDQPYSHAETPPLPAYQHGQEGSLSPGDTFPTYALESMVPSILQRFSSSPHLSEESIGHEQTGSPPAYSMGSLQYPPSPLVPPQFVNMQEVSPSPTVSPDQICSNLPLTSPMMGYAFSAHSYIAVNDGSPHTRDYEDGAPDTLLPGDVHRRLGAFEDSSKRQMSYESTPDLDEESRSAGSFGDSGESEREDDDDDDYKPDDQGASFRSTKRRPLTRQISERSFSSLDTQKPRLAPPVAVPNLTKKSRGRRVPTAAVLVSQNGVEKNTRGYKCKVSGCNKCFQRGEHLKRHVRSIHTNEKPHKCPYKNCGKDFSRNDNLHQHMRVHRNDPLESDETAGSA</sequence>
<dbReference type="Gene3D" id="3.30.160.60">
    <property type="entry name" value="Classic Zinc Finger"/>
    <property type="match status" value="2"/>
</dbReference>
<comment type="caution">
    <text evidence="8">The sequence shown here is derived from an EMBL/GenBank/DDBJ whole genome shotgun (WGS) entry which is preliminary data.</text>
</comment>
<dbReference type="GO" id="GO:0000981">
    <property type="term" value="F:DNA-binding transcription factor activity, RNA polymerase II-specific"/>
    <property type="evidence" value="ECO:0007669"/>
    <property type="project" value="TreeGrafter"/>
</dbReference>
<feature type="compositionally biased region" description="Acidic residues" evidence="6">
    <location>
        <begin position="325"/>
        <end position="335"/>
    </location>
</feature>
<dbReference type="PROSITE" id="PS50157">
    <property type="entry name" value="ZINC_FINGER_C2H2_2"/>
    <property type="match status" value="2"/>
</dbReference>
<reference evidence="8 9" key="1">
    <citation type="submission" date="2019-02" db="EMBL/GenBank/DDBJ databases">
        <title>Genome sequencing of the rare red list fungi Phlebia centrifuga.</title>
        <authorList>
            <person name="Buettner E."/>
            <person name="Kellner H."/>
        </authorList>
    </citation>
    <scope>NUCLEOTIDE SEQUENCE [LARGE SCALE GENOMIC DNA]</scope>
    <source>
        <strain evidence="8 9">DSM 108282</strain>
    </source>
</reference>
<organism evidence="8 9">
    <name type="scientific">Hermanssonia centrifuga</name>
    <dbReference type="NCBI Taxonomy" id="98765"/>
    <lineage>
        <taxon>Eukaryota</taxon>
        <taxon>Fungi</taxon>
        <taxon>Dikarya</taxon>
        <taxon>Basidiomycota</taxon>
        <taxon>Agaricomycotina</taxon>
        <taxon>Agaricomycetes</taxon>
        <taxon>Polyporales</taxon>
        <taxon>Meruliaceae</taxon>
        <taxon>Hermanssonia</taxon>
    </lineage>
</organism>
<dbReference type="InterPro" id="IPR013087">
    <property type="entry name" value="Znf_C2H2_type"/>
</dbReference>
<dbReference type="PANTHER" id="PTHR19818:SF139">
    <property type="entry name" value="PAIR-RULE PROTEIN ODD-PAIRED"/>
    <property type="match status" value="1"/>
</dbReference>
<evidence type="ECO:0000256" key="2">
    <source>
        <dbReference type="ARBA" id="ARBA00022737"/>
    </source>
</evidence>
<feature type="region of interest" description="Disordered" evidence="6">
    <location>
        <begin position="186"/>
        <end position="213"/>
    </location>
</feature>
<feature type="region of interest" description="Disordered" evidence="6">
    <location>
        <begin position="291"/>
        <end position="387"/>
    </location>
</feature>
<feature type="domain" description="C2H2-type" evidence="7">
    <location>
        <begin position="438"/>
        <end position="467"/>
    </location>
</feature>
<dbReference type="GO" id="GO:0008270">
    <property type="term" value="F:zinc ion binding"/>
    <property type="evidence" value="ECO:0007669"/>
    <property type="project" value="UniProtKB-KW"/>
</dbReference>
<dbReference type="AlphaFoldDB" id="A0A4V3XBC6"/>
<dbReference type="Proteomes" id="UP000309038">
    <property type="component" value="Unassembled WGS sequence"/>
</dbReference>
<feature type="compositionally biased region" description="Polar residues" evidence="6">
    <location>
        <begin position="19"/>
        <end position="30"/>
    </location>
</feature>
<dbReference type="GO" id="GO:0005634">
    <property type="term" value="C:nucleus"/>
    <property type="evidence" value="ECO:0007669"/>
    <property type="project" value="UniProtKB-ARBA"/>
</dbReference>
<evidence type="ECO:0000313" key="9">
    <source>
        <dbReference type="Proteomes" id="UP000309038"/>
    </source>
</evidence>
<evidence type="ECO:0000256" key="1">
    <source>
        <dbReference type="ARBA" id="ARBA00022723"/>
    </source>
</evidence>
<evidence type="ECO:0000256" key="4">
    <source>
        <dbReference type="ARBA" id="ARBA00022833"/>
    </source>
</evidence>
<evidence type="ECO:0000313" key="8">
    <source>
        <dbReference type="EMBL" id="THH01383.1"/>
    </source>
</evidence>
<dbReference type="SMART" id="SM00355">
    <property type="entry name" value="ZnF_C2H2"/>
    <property type="match status" value="2"/>
</dbReference>
<keyword evidence="9" id="KW-1185">Reference proteome</keyword>
<evidence type="ECO:0000256" key="6">
    <source>
        <dbReference type="SAM" id="MobiDB-lite"/>
    </source>
</evidence>
<proteinExistence type="predicted"/>
<evidence type="ECO:0000256" key="3">
    <source>
        <dbReference type="ARBA" id="ARBA00022771"/>
    </source>
</evidence>
<keyword evidence="2" id="KW-0677">Repeat</keyword>
<feature type="compositionally biased region" description="Polar residues" evidence="6">
    <location>
        <begin position="353"/>
        <end position="365"/>
    </location>
</feature>
<feature type="region of interest" description="Disordered" evidence="6">
    <location>
        <begin position="128"/>
        <end position="167"/>
    </location>
</feature>
<dbReference type="EMBL" id="SGPJ01000025">
    <property type="protein sequence ID" value="THH01383.1"/>
    <property type="molecule type" value="Genomic_DNA"/>
</dbReference>
<dbReference type="Pfam" id="PF00096">
    <property type="entry name" value="zf-C2H2"/>
    <property type="match status" value="2"/>
</dbReference>
<keyword evidence="3 5" id="KW-0863">Zinc-finger</keyword>
<keyword evidence="1" id="KW-0479">Metal-binding</keyword>